<evidence type="ECO:0000256" key="13">
    <source>
        <dbReference type="ARBA" id="ARBA00053015"/>
    </source>
</evidence>
<reference evidence="19 20" key="1">
    <citation type="submission" date="2018-01" db="EMBL/GenBank/DDBJ databases">
        <title>Whole genome sequencing of Histamine producing bacteria.</title>
        <authorList>
            <person name="Butler K."/>
        </authorList>
    </citation>
    <scope>NUCLEOTIDE SEQUENCE [LARGE SCALE GENOMIC DNA]</scope>
    <source>
        <strain evidence="19 20">A2-1</strain>
    </source>
</reference>
<dbReference type="GeneID" id="61229461"/>
<feature type="domain" description="AAA" evidence="17">
    <location>
        <begin position="538"/>
        <end position="652"/>
    </location>
</feature>
<keyword evidence="3" id="KW-1003">Cell membrane</keyword>
<dbReference type="PANTHER" id="PTHR32309:SF32">
    <property type="entry name" value="TYROSINE-PROTEIN KINASE ETK-RELATED"/>
    <property type="match status" value="1"/>
</dbReference>
<name>A0A855SCQ6_PHOAN</name>
<evidence type="ECO:0000256" key="12">
    <source>
        <dbReference type="ARBA" id="ARBA00023137"/>
    </source>
</evidence>
<evidence type="ECO:0000256" key="6">
    <source>
        <dbReference type="ARBA" id="ARBA00022692"/>
    </source>
</evidence>
<dbReference type="EC" id="2.7.10.2" evidence="19"/>
<evidence type="ECO:0000256" key="14">
    <source>
        <dbReference type="SAM" id="Coils"/>
    </source>
</evidence>
<protein>
    <submittedName>
        <fullName evidence="19">Tyrosine-protein kinase</fullName>
        <ecNumber evidence="19">2.7.10.2</ecNumber>
    </submittedName>
</protein>
<evidence type="ECO:0000256" key="15">
    <source>
        <dbReference type="SAM" id="Phobius"/>
    </source>
</evidence>
<keyword evidence="12" id="KW-0829">Tyrosine-protein kinase</keyword>
<dbReference type="AlphaFoldDB" id="A0A855SCQ6"/>
<evidence type="ECO:0000259" key="17">
    <source>
        <dbReference type="Pfam" id="PF13614"/>
    </source>
</evidence>
<dbReference type="InterPro" id="IPR003856">
    <property type="entry name" value="LPS_length_determ_N"/>
</dbReference>
<evidence type="ECO:0000256" key="10">
    <source>
        <dbReference type="ARBA" id="ARBA00022989"/>
    </source>
</evidence>
<evidence type="ECO:0000259" key="18">
    <source>
        <dbReference type="Pfam" id="PF13807"/>
    </source>
</evidence>
<comment type="catalytic activity">
    <reaction evidence="13">
        <text>L-tyrosyl-[protein] + ATP = O-phospho-L-tyrosyl-[protein] + ADP + H(+)</text>
        <dbReference type="Rhea" id="RHEA:10596"/>
        <dbReference type="Rhea" id="RHEA-COMP:10136"/>
        <dbReference type="Rhea" id="RHEA-COMP:20101"/>
        <dbReference type="ChEBI" id="CHEBI:15378"/>
        <dbReference type="ChEBI" id="CHEBI:30616"/>
        <dbReference type="ChEBI" id="CHEBI:46858"/>
        <dbReference type="ChEBI" id="CHEBI:61978"/>
        <dbReference type="ChEBI" id="CHEBI:456216"/>
    </reaction>
</comment>
<feature type="transmembrane region" description="Helical" evidence="15">
    <location>
        <begin position="33"/>
        <end position="52"/>
    </location>
</feature>
<evidence type="ECO:0000256" key="7">
    <source>
        <dbReference type="ARBA" id="ARBA00022741"/>
    </source>
</evidence>
<dbReference type="EMBL" id="PYOY01000006">
    <property type="protein sequence ID" value="PSX06963.1"/>
    <property type="molecule type" value="Genomic_DNA"/>
</dbReference>
<keyword evidence="10 15" id="KW-1133">Transmembrane helix</keyword>
<dbReference type="NCBIfam" id="TIGR01007">
    <property type="entry name" value="eps_fam"/>
    <property type="match status" value="1"/>
</dbReference>
<dbReference type="Pfam" id="PF13807">
    <property type="entry name" value="GNVR"/>
    <property type="match status" value="1"/>
</dbReference>
<comment type="caution">
    <text evidence="19">The sequence shown here is derived from an EMBL/GenBank/DDBJ whole genome shotgun (WGS) entry which is preliminary data.</text>
</comment>
<dbReference type="GO" id="GO:0042802">
    <property type="term" value="F:identical protein binding"/>
    <property type="evidence" value="ECO:0007669"/>
    <property type="project" value="UniProtKB-ARBA"/>
</dbReference>
<gene>
    <name evidence="19" type="ORF">C0W41_13155</name>
</gene>
<dbReference type="GO" id="GO:0005886">
    <property type="term" value="C:plasma membrane"/>
    <property type="evidence" value="ECO:0007669"/>
    <property type="project" value="UniProtKB-SubCell"/>
</dbReference>
<feature type="transmembrane region" description="Helical" evidence="15">
    <location>
        <begin position="429"/>
        <end position="453"/>
    </location>
</feature>
<feature type="coiled-coil region" evidence="14">
    <location>
        <begin position="259"/>
        <end position="307"/>
    </location>
</feature>
<dbReference type="SUPFAM" id="SSF52540">
    <property type="entry name" value="P-loop containing nucleoside triphosphate hydrolases"/>
    <property type="match status" value="1"/>
</dbReference>
<evidence type="ECO:0000256" key="11">
    <source>
        <dbReference type="ARBA" id="ARBA00023136"/>
    </source>
</evidence>
<evidence type="ECO:0000313" key="20">
    <source>
        <dbReference type="Proteomes" id="UP000241440"/>
    </source>
</evidence>
<keyword evidence="14" id="KW-0175">Coiled coil</keyword>
<evidence type="ECO:0000256" key="1">
    <source>
        <dbReference type="ARBA" id="ARBA00004429"/>
    </source>
</evidence>
<feature type="domain" description="Polysaccharide chain length determinant N-terminal" evidence="16">
    <location>
        <begin position="17"/>
        <end position="109"/>
    </location>
</feature>
<comment type="subcellular location">
    <subcellularLocation>
        <location evidence="1">Cell inner membrane</location>
        <topology evidence="1">Multi-pass membrane protein</topology>
    </subcellularLocation>
</comment>
<dbReference type="Pfam" id="PF23607">
    <property type="entry name" value="WZC_N"/>
    <property type="match status" value="1"/>
</dbReference>
<keyword evidence="4" id="KW-0997">Cell inner membrane</keyword>
<evidence type="ECO:0000256" key="9">
    <source>
        <dbReference type="ARBA" id="ARBA00022840"/>
    </source>
</evidence>
<dbReference type="InterPro" id="IPR032807">
    <property type="entry name" value="GNVR"/>
</dbReference>
<evidence type="ECO:0000256" key="8">
    <source>
        <dbReference type="ARBA" id="ARBA00022777"/>
    </source>
</evidence>
<dbReference type="InterPro" id="IPR027417">
    <property type="entry name" value="P-loop_NTPase"/>
</dbReference>
<dbReference type="Proteomes" id="UP000241440">
    <property type="component" value="Unassembled WGS sequence"/>
</dbReference>
<dbReference type="GO" id="GO:0004715">
    <property type="term" value="F:non-membrane spanning protein tyrosine kinase activity"/>
    <property type="evidence" value="ECO:0007669"/>
    <property type="project" value="UniProtKB-EC"/>
</dbReference>
<dbReference type="PANTHER" id="PTHR32309">
    <property type="entry name" value="TYROSINE-PROTEIN KINASE"/>
    <property type="match status" value="1"/>
</dbReference>
<accession>A0A855SCQ6</accession>
<dbReference type="FunFam" id="3.40.50.300:FF:000527">
    <property type="entry name" value="Tyrosine-protein kinase etk"/>
    <property type="match status" value="1"/>
</dbReference>
<keyword evidence="5 19" id="KW-0808">Transferase</keyword>
<dbReference type="Pfam" id="PF02706">
    <property type="entry name" value="Wzz"/>
    <property type="match status" value="1"/>
</dbReference>
<evidence type="ECO:0000256" key="2">
    <source>
        <dbReference type="ARBA" id="ARBA00008883"/>
    </source>
</evidence>
<keyword evidence="9" id="KW-0067">ATP-binding</keyword>
<dbReference type="InterPro" id="IPR050445">
    <property type="entry name" value="Bact_polysacc_biosynth/exp"/>
</dbReference>
<dbReference type="RefSeq" id="WP_045132972.1">
    <property type="nucleotide sequence ID" value="NZ_JZSX01000003.1"/>
</dbReference>
<proteinExistence type="inferred from homology"/>
<dbReference type="GO" id="GO:0005524">
    <property type="term" value="F:ATP binding"/>
    <property type="evidence" value="ECO:0007669"/>
    <property type="project" value="UniProtKB-KW"/>
</dbReference>
<comment type="similarity">
    <text evidence="2">Belongs to the etk/wzc family.</text>
</comment>
<keyword evidence="6 15" id="KW-0812">Transmembrane</keyword>
<sequence>MSLSQNLTNKATPNNSDEIDLGKLFGILVDSRWNIIVITLLFTFIGITYALLATPIYKADALIQVEQKSTGMPALGGDMADLFSSESTATTEIEIIKSRMVLGETVDKLNLTIVATPNYMPVIGKGLARLTGDGESIAVSRFLLPDSAQQNGYVLTVTNSKDGDYTLANADGREVLKGQVGKLAENKGISLLVTDVNAKNDATFTLSKISRLDAIQGLQRDLSVSERGKQTGILLLSMTGENRTKIKEILNDISQNYFLQNVERNSAEAEKSLVFLKKHLPEIKTQLNNAEDKLNHYRQLNESVDLNLEAKSALEVMVNVESQLNELTFKESDISQRFTKEHPAYIALLDKRKTLLSEKARLNKRVEKLPKTQQEILRLTRNVEVNQQIYVELLNKVQELSIVKASTVGNVRILDSAQSYSQAVKPKKALIVVLATLLGGMLSVAITLLRVAFHKGVETPDQIEEIGLPVYASIPLSDSQTELLKKQKGKNLTVEQTLLSVYNPADLSVEALRSLRTSLHFAMMKAKNNVLMISGPSPGIGKSFVSVKLASVIAKAGQKVLVIDADMRKGRMETQLCTDNKPGLSDYLCGKQDFDSIVRETGVNGLEFIPRGDTPPNPSELTMHPRFKALIEWAGQHYDMVIVDTPPILAVTDAAIVGAHVGTTLLVGRFEQNTVKEVEVAKQRFEQNGIEVKGFILNAIVRKASSTYGGNYGYYNYSYESN</sequence>
<feature type="domain" description="Tyrosine-protein kinase G-rich" evidence="18">
    <location>
        <begin position="371"/>
        <end position="451"/>
    </location>
</feature>
<organism evidence="19 20">
    <name type="scientific">Photobacterium angustum</name>
    <dbReference type="NCBI Taxonomy" id="661"/>
    <lineage>
        <taxon>Bacteria</taxon>
        <taxon>Pseudomonadati</taxon>
        <taxon>Pseudomonadota</taxon>
        <taxon>Gammaproteobacteria</taxon>
        <taxon>Vibrionales</taxon>
        <taxon>Vibrionaceae</taxon>
        <taxon>Photobacterium</taxon>
    </lineage>
</organism>
<keyword evidence="11 15" id="KW-0472">Membrane</keyword>
<evidence type="ECO:0000259" key="16">
    <source>
        <dbReference type="Pfam" id="PF02706"/>
    </source>
</evidence>
<evidence type="ECO:0000256" key="3">
    <source>
        <dbReference type="ARBA" id="ARBA00022475"/>
    </source>
</evidence>
<keyword evidence="8 19" id="KW-0418">Kinase</keyword>
<dbReference type="InterPro" id="IPR005702">
    <property type="entry name" value="Wzc-like_C"/>
</dbReference>
<evidence type="ECO:0000256" key="4">
    <source>
        <dbReference type="ARBA" id="ARBA00022519"/>
    </source>
</evidence>
<evidence type="ECO:0000313" key="19">
    <source>
        <dbReference type="EMBL" id="PSX06963.1"/>
    </source>
</evidence>
<dbReference type="Pfam" id="PF13614">
    <property type="entry name" value="AAA_31"/>
    <property type="match status" value="1"/>
</dbReference>
<dbReference type="Gene3D" id="3.40.50.300">
    <property type="entry name" value="P-loop containing nucleotide triphosphate hydrolases"/>
    <property type="match status" value="1"/>
</dbReference>
<dbReference type="CDD" id="cd05387">
    <property type="entry name" value="BY-kinase"/>
    <property type="match status" value="1"/>
</dbReference>
<evidence type="ECO:0000256" key="5">
    <source>
        <dbReference type="ARBA" id="ARBA00022679"/>
    </source>
</evidence>
<keyword evidence="7" id="KW-0547">Nucleotide-binding</keyword>
<dbReference type="InterPro" id="IPR025669">
    <property type="entry name" value="AAA_dom"/>
</dbReference>